<dbReference type="GO" id="GO:0005525">
    <property type="term" value="F:GTP binding"/>
    <property type="evidence" value="ECO:0007669"/>
    <property type="project" value="UniProtKB-KW"/>
</dbReference>
<keyword evidence="4" id="KW-0460">Magnesium</keyword>
<name>A0AAX4PLB5_9CHLO</name>
<accession>A0AAX4PLB5</accession>
<feature type="compositionally biased region" description="Basic and acidic residues" evidence="5">
    <location>
        <begin position="73"/>
        <end position="82"/>
    </location>
</feature>
<evidence type="ECO:0000256" key="1">
    <source>
        <dbReference type="ARBA" id="ARBA00022741"/>
    </source>
</evidence>
<dbReference type="GO" id="GO:0003924">
    <property type="term" value="F:GTPase activity"/>
    <property type="evidence" value="ECO:0007669"/>
    <property type="project" value="InterPro"/>
</dbReference>
<dbReference type="InterPro" id="IPR027417">
    <property type="entry name" value="P-loop_NTPase"/>
</dbReference>
<evidence type="ECO:0000313" key="6">
    <source>
        <dbReference type="EMBL" id="WZN66553.1"/>
    </source>
</evidence>
<feature type="binding site" evidence="3">
    <location>
        <position position="112"/>
    </location>
    <ligand>
        <name>GTP</name>
        <dbReference type="ChEBI" id="CHEBI:37565"/>
    </ligand>
</feature>
<feature type="compositionally biased region" description="Polar residues" evidence="5">
    <location>
        <begin position="14"/>
        <end position="28"/>
    </location>
</feature>
<feature type="region of interest" description="Disordered" evidence="5">
    <location>
        <begin position="65"/>
        <end position="84"/>
    </location>
</feature>
<dbReference type="SMART" id="SM00178">
    <property type="entry name" value="SAR"/>
    <property type="match status" value="1"/>
</dbReference>
<feature type="binding site" evidence="3">
    <location>
        <begin position="50"/>
        <end position="57"/>
    </location>
    <ligand>
        <name>GTP</name>
        <dbReference type="ChEBI" id="CHEBI:37565"/>
    </ligand>
</feature>
<gene>
    <name evidence="6" type="ORF">HKI87_15g81200</name>
</gene>
<dbReference type="AlphaFoldDB" id="A0AAX4PLB5"/>
<evidence type="ECO:0000256" key="4">
    <source>
        <dbReference type="PIRSR" id="PIRSR606689-2"/>
    </source>
</evidence>
<evidence type="ECO:0000256" key="3">
    <source>
        <dbReference type="PIRSR" id="PIRSR606689-1"/>
    </source>
</evidence>
<dbReference type="Proteomes" id="UP001472866">
    <property type="component" value="Chromosome 15"/>
</dbReference>
<evidence type="ECO:0000313" key="7">
    <source>
        <dbReference type="Proteomes" id="UP001472866"/>
    </source>
</evidence>
<dbReference type="InterPro" id="IPR051995">
    <property type="entry name" value="Ciliary_GTPase"/>
</dbReference>
<dbReference type="Pfam" id="PF00025">
    <property type="entry name" value="Arf"/>
    <property type="match status" value="1"/>
</dbReference>
<feature type="region of interest" description="Disordered" evidence="5">
    <location>
        <begin position="9"/>
        <end position="28"/>
    </location>
</feature>
<dbReference type="GO" id="GO:0046872">
    <property type="term" value="F:metal ion binding"/>
    <property type="evidence" value="ECO:0007669"/>
    <property type="project" value="UniProtKB-KW"/>
</dbReference>
<dbReference type="PANTHER" id="PTHR46090">
    <property type="entry name" value="ADP-RIBOSYLATION FACTOR-LIKE PROTEIN 13B"/>
    <property type="match status" value="1"/>
</dbReference>
<keyword evidence="1 3" id="KW-0547">Nucleotide-binding</keyword>
<protein>
    <submittedName>
        <fullName evidence="6">ADP-ribosylation factor small GTPase</fullName>
    </submittedName>
</protein>
<keyword evidence="7" id="KW-1185">Reference proteome</keyword>
<evidence type="ECO:0000256" key="5">
    <source>
        <dbReference type="SAM" id="MobiDB-lite"/>
    </source>
</evidence>
<feature type="binding site" evidence="4">
    <location>
        <position position="57"/>
    </location>
    <ligand>
        <name>Mg(2+)</name>
        <dbReference type="ChEBI" id="CHEBI:18420"/>
    </ligand>
</feature>
<evidence type="ECO:0000256" key="2">
    <source>
        <dbReference type="ARBA" id="ARBA00023134"/>
    </source>
</evidence>
<reference evidence="6 7" key="1">
    <citation type="submission" date="2024-03" db="EMBL/GenBank/DDBJ databases">
        <title>Complete genome sequence of the green alga Chloropicon roscoffensis RCC1871.</title>
        <authorList>
            <person name="Lemieux C."/>
            <person name="Pombert J.-F."/>
            <person name="Otis C."/>
            <person name="Turmel M."/>
        </authorList>
    </citation>
    <scope>NUCLEOTIDE SEQUENCE [LARGE SCALE GENOMIC DNA]</scope>
    <source>
        <strain evidence="6 7">RCC1871</strain>
    </source>
</reference>
<keyword evidence="2 3" id="KW-0342">GTP-binding</keyword>
<dbReference type="SUPFAM" id="SSF52540">
    <property type="entry name" value="P-loop containing nucleoside triphosphate hydrolases"/>
    <property type="match status" value="1"/>
</dbReference>
<dbReference type="PANTHER" id="PTHR46090:SF2">
    <property type="entry name" value="ADP-RIBOSYLATION FACTOR-LIKE PROTEIN 13B"/>
    <property type="match status" value="1"/>
</dbReference>
<feature type="binding site" evidence="4">
    <location>
        <position position="90"/>
    </location>
    <ligand>
        <name>Mg(2+)</name>
        <dbReference type="ChEBI" id="CHEBI:18420"/>
    </ligand>
</feature>
<dbReference type="PROSITE" id="PS51417">
    <property type="entry name" value="ARF"/>
    <property type="match status" value="1"/>
</dbReference>
<dbReference type="InterPro" id="IPR006689">
    <property type="entry name" value="Small_GTPase_ARF/SAR"/>
</dbReference>
<proteinExistence type="predicted"/>
<sequence length="219" mass="22859">MVFCCLPRGGRSAQPGTPSRARSQNFQGSGEEVELGLWRPNQKVRVALLGLDDSGKSSLLHSLQQEHSALSRRQGDRDEGETRLCAPPPTTEARTAIVSLAGLKVTVTDCPGRKAFREAWLDVVGESDAIAFAVDSNDAMRMPVAGVELGRVIFRAEASGTPVLVLATKQDLAGAVPPGDLGAALGLAQGAAQVVGCTATNPAGVREAMEGFLAARTAR</sequence>
<organism evidence="6 7">
    <name type="scientific">Chloropicon roscoffensis</name>
    <dbReference type="NCBI Taxonomy" id="1461544"/>
    <lineage>
        <taxon>Eukaryota</taxon>
        <taxon>Viridiplantae</taxon>
        <taxon>Chlorophyta</taxon>
        <taxon>Chloropicophyceae</taxon>
        <taxon>Chloropicales</taxon>
        <taxon>Chloropicaceae</taxon>
        <taxon>Chloropicon</taxon>
    </lineage>
</organism>
<dbReference type="SMART" id="SM00177">
    <property type="entry name" value="ARF"/>
    <property type="match status" value="1"/>
</dbReference>
<dbReference type="EMBL" id="CP151515">
    <property type="protein sequence ID" value="WZN66553.1"/>
    <property type="molecule type" value="Genomic_DNA"/>
</dbReference>
<keyword evidence="4" id="KW-0479">Metal-binding</keyword>
<dbReference type="Gene3D" id="3.40.50.300">
    <property type="entry name" value="P-loop containing nucleotide triphosphate hydrolases"/>
    <property type="match status" value="1"/>
</dbReference>